<dbReference type="InterPro" id="IPR029044">
    <property type="entry name" value="Nucleotide-diphossugar_trans"/>
</dbReference>
<dbReference type="Proteomes" id="UP000005324">
    <property type="component" value="Unassembled WGS sequence"/>
</dbReference>
<keyword evidence="3 5" id="KW-0808">Transferase</keyword>
<evidence type="ECO:0000259" key="4">
    <source>
        <dbReference type="Pfam" id="PF00535"/>
    </source>
</evidence>
<comment type="caution">
    <text evidence="5">The sequence shown here is derived from an EMBL/GenBank/DDBJ whole genome shotgun (WGS) entry which is preliminary data.</text>
</comment>
<dbReference type="PANTHER" id="PTHR43179">
    <property type="entry name" value="RHAMNOSYLTRANSFERASE WBBL"/>
    <property type="match status" value="1"/>
</dbReference>
<reference evidence="5 6" key="1">
    <citation type="submission" date="2010-04" db="EMBL/GenBank/DDBJ databases">
        <authorList>
            <person name="Qin X."/>
            <person name="Bachman B."/>
            <person name="Battles P."/>
            <person name="Bell A."/>
            <person name="Bess C."/>
            <person name="Bickham C."/>
            <person name="Chaboub L."/>
            <person name="Chen D."/>
            <person name="Coyle M."/>
            <person name="Deiros D.R."/>
            <person name="Dinh H."/>
            <person name="Forbes L."/>
            <person name="Fowler G."/>
            <person name="Francisco L."/>
            <person name="Fu Q."/>
            <person name="Gubbala S."/>
            <person name="Hale W."/>
            <person name="Han Y."/>
            <person name="Hemphill L."/>
            <person name="Highlander S.K."/>
            <person name="Hirani K."/>
            <person name="Hogues M."/>
            <person name="Jackson L."/>
            <person name="Jakkamsetti A."/>
            <person name="Javaid M."/>
            <person name="Jiang H."/>
            <person name="Korchina V."/>
            <person name="Kovar C."/>
            <person name="Lara F."/>
            <person name="Lee S."/>
            <person name="Mata R."/>
            <person name="Mathew T."/>
            <person name="Moen C."/>
            <person name="Morales K."/>
            <person name="Munidasa M."/>
            <person name="Nazareth L."/>
            <person name="Ngo R."/>
            <person name="Nguyen L."/>
            <person name="Okwuonu G."/>
            <person name="Ongeri F."/>
            <person name="Patil S."/>
            <person name="Petrosino J."/>
            <person name="Pham C."/>
            <person name="Pham P."/>
            <person name="Pu L.-L."/>
            <person name="Puazo M."/>
            <person name="Raj R."/>
            <person name="Reid J."/>
            <person name="Rouhana J."/>
            <person name="Saada N."/>
            <person name="Shang Y."/>
            <person name="Simmons D."/>
            <person name="Thornton R."/>
            <person name="Warren J."/>
            <person name="Weissenberger G."/>
            <person name="Zhang J."/>
            <person name="Zhang L."/>
            <person name="Zhou C."/>
            <person name="Zhu D."/>
            <person name="Muzny D."/>
            <person name="Worley K."/>
            <person name="Gibbs R."/>
        </authorList>
    </citation>
    <scope>NUCLEOTIDE SEQUENCE [LARGE SCALE GENOMIC DNA]</scope>
    <source>
        <strain evidence="5 6">ATCC 49957</strain>
    </source>
</reference>
<evidence type="ECO:0000313" key="6">
    <source>
        <dbReference type="Proteomes" id="UP000005324"/>
    </source>
</evidence>
<dbReference type="Gene3D" id="3.90.550.10">
    <property type="entry name" value="Spore Coat Polysaccharide Biosynthesis Protein SpsA, Chain A"/>
    <property type="match status" value="1"/>
</dbReference>
<dbReference type="Pfam" id="PF00535">
    <property type="entry name" value="Glycos_transf_2"/>
    <property type="match status" value="1"/>
</dbReference>
<evidence type="ECO:0000256" key="1">
    <source>
        <dbReference type="ARBA" id="ARBA00006739"/>
    </source>
</evidence>
<dbReference type="EMBL" id="ADVL01000278">
    <property type="protein sequence ID" value="EFH12106.1"/>
    <property type="molecule type" value="Genomic_DNA"/>
</dbReference>
<comment type="similarity">
    <text evidence="1">Belongs to the glycosyltransferase 2 family.</text>
</comment>
<evidence type="ECO:0000256" key="2">
    <source>
        <dbReference type="ARBA" id="ARBA00022676"/>
    </source>
</evidence>
<name>D5RKS6_9PROT</name>
<evidence type="ECO:0000313" key="5">
    <source>
        <dbReference type="EMBL" id="EFH12106.1"/>
    </source>
</evidence>
<dbReference type="AlphaFoldDB" id="D5RKS6"/>
<sequence>MPRTAIVICTYNRPLPLKRAVESARAQALPPGYEAEVLVVDNSPEGNARQAVASMAEGPGLPLRYLGLPQPGVSQARNAGVAATRGETLIFLDDDQWFDPGCVAALLATAEASGADMVFGPVLPDFPGGAPSWDPTGHHYRRLVHWPTGTTMPLGHSNPAGGRWIATGNLLLRRATCLAEPVPFDPSLGICGGEDYDLFVRLHRQGRRMVWCAEAVAHEEVPEGRTRLGYFRRRSFHAGKLYGMVTLRHSACRPCTALNLTARALAQCGVAAARWAGAVLTREARAERHSVKLAEVAGKLVWWSLSRRSPW</sequence>
<keyword evidence="2 5" id="KW-0328">Glycosyltransferase</keyword>
<accession>D5RKS6</accession>
<proteinExistence type="inferred from homology"/>
<organism evidence="5 6">
    <name type="scientific">Pseudoroseomonas cervicalis ATCC 49957</name>
    <dbReference type="NCBI Taxonomy" id="525371"/>
    <lineage>
        <taxon>Bacteria</taxon>
        <taxon>Pseudomonadati</taxon>
        <taxon>Pseudomonadota</taxon>
        <taxon>Alphaproteobacteria</taxon>
        <taxon>Acetobacterales</taxon>
        <taxon>Roseomonadaceae</taxon>
        <taxon>Roseomonas</taxon>
    </lineage>
</organism>
<protein>
    <submittedName>
        <fullName evidence="5">Glycosyltransferase, group 2 family protein</fullName>
        <ecNumber evidence="5">2.4.-.-</ecNumber>
    </submittedName>
</protein>
<dbReference type="PANTHER" id="PTHR43179:SF12">
    <property type="entry name" value="GALACTOFURANOSYLTRANSFERASE GLFT2"/>
    <property type="match status" value="1"/>
</dbReference>
<keyword evidence="6" id="KW-1185">Reference proteome</keyword>
<dbReference type="HOGENOM" id="CLU_025996_3_0_5"/>
<dbReference type="GO" id="GO:0016757">
    <property type="term" value="F:glycosyltransferase activity"/>
    <property type="evidence" value="ECO:0007669"/>
    <property type="project" value="UniProtKB-KW"/>
</dbReference>
<feature type="domain" description="Glycosyltransferase 2-like" evidence="4">
    <location>
        <begin position="6"/>
        <end position="138"/>
    </location>
</feature>
<dbReference type="EC" id="2.4.-.-" evidence="5"/>
<dbReference type="SUPFAM" id="SSF53448">
    <property type="entry name" value="Nucleotide-diphospho-sugar transferases"/>
    <property type="match status" value="1"/>
</dbReference>
<dbReference type="InterPro" id="IPR001173">
    <property type="entry name" value="Glyco_trans_2-like"/>
</dbReference>
<gene>
    <name evidence="5" type="ORF">HMPREF0731_1686</name>
</gene>
<evidence type="ECO:0000256" key="3">
    <source>
        <dbReference type="ARBA" id="ARBA00022679"/>
    </source>
</evidence>
<dbReference type="RefSeq" id="WP_007004910.1">
    <property type="nucleotide sequence ID" value="NZ_GG770780.1"/>
</dbReference>
<dbReference type="CDD" id="cd00761">
    <property type="entry name" value="Glyco_tranf_GTA_type"/>
    <property type="match status" value="1"/>
</dbReference>